<comment type="caution">
    <text evidence="2">The sequence shown here is derived from an EMBL/GenBank/DDBJ whole genome shotgun (WGS) entry which is preliminary data.</text>
</comment>
<evidence type="ECO:0008006" key="4">
    <source>
        <dbReference type="Google" id="ProtNLM"/>
    </source>
</evidence>
<accession>A0AAI9KWL3</accession>
<evidence type="ECO:0000313" key="3">
    <source>
        <dbReference type="Proteomes" id="UP000887009"/>
    </source>
</evidence>
<dbReference type="EMBL" id="BPNL01000086">
    <property type="protein sequence ID" value="GJA56681.1"/>
    <property type="molecule type" value="Genomic_DNA"/>
</dbReference>
<feature type="region of interest" description="Disordered" evidence="1">
    <location>
        <begin position="253"/>
        <end position="273"/>
    </location>
</feature>
<organism evidence="2 3">
    <name type="scientific">Aeromonas caviae</name>
    <name type="common">Aeromonas punctata</name>
    <dbReference type="NCBI Taxonomy" id="648"/>
    <lineage>
        <taxon>Bacteria</taxon>
        <taxon>Pseudomonadati</taxon>
        <taxon>Pseudomonadota</taxon>
        <taxon>Gammaproteobacteria</taxon>
        <taxon>Aeromonadales</taxon>
        <taxon>Aeromonadaceae</taxon>
        <taxon>Aeromonas</taxon>
    </lineage>
</organism>
<evidence type="ECO:0000256" key="1">
    <source>
        <dbReference type="SAM" id="MobiDB-lite"/>
    </source>
</evidence>
<sequence length="1139" mass="131026">MINMSENESIWLVPEDKIATEIYKAAKKIYKMLRDVDEPQKRNTSFKRLSSLLCDCPLEDILLLSKDEVGILVKANFRNAKAKFSDIESGRFFLINKDSLSAPFGNFIKLTFVQLWVDKKFLAPLNMTCANKADLVFDEICIKSGIETLINVRRVNDKSGIEYHGRMSLEDRNRKANHWARLLLSTTFYSHEDLNIEDCRVLFENGIGKGAKDKLLLRYYVIDFMLTLANENKEAISIVEALVDERNAEKEADKEGARVRKKERDANRPYSNANKTNITETMEAKAVSVSNGEDNAPLEELVSDVITPIRLKKIFMPEEGFGENGFYKGIDDKVVSFSQIIFSTFNSFIRSKKLQRDNNDTFSLCLLLAYVSVYLPSFYRKRDGDLSDYPKTLNDFPCALFFTRNVTFSDDVLALEKTPPLTFLSFIDMYREVNDWTSETIYSRILIVENYFEYLASNKHYLPNADKVENTFSPMCYPRLQKRYGTIKKTVPRKYYATFLSVLYTLEYMVEHINQMATGVQSGILNGKLYQTTELELREHHVWSSIWGKQGNNDNKVLDLSLLNYTPIYYHEGKVKPLLFCPRFYKISNYEIAGNKCQRISPNEIRITILMSETGIRQQHLVWLDQDKYDIAIDRYYQGVLAPLFISTDKSHGEWTAIVSRHIFSILDRQREWNESISLPEYKRLDWYGFTPDSKFGKFRPLFRMPDAESMTGRKRKYDSWKNYEAFPLLLLTLQYIIKEQLGDQVGDDLVFIKIDKNTTEFIDDYTDSGLGYSKKKISSEMTPHGLRAGFVSEAIRFLPPSIIGQFMTGQTEQLVMYYHLFDPEDMPSHQQLLANFLDQNMDKVANGQAPELAEAVLKMNARLMQDIQEDPEKAIQTHGLMSLTGVQEGRNGLDTLRAKQYTELAYNAGHICPFNNTCPKEVVEKLGIGKPCVLCPFAIRGVDHLPAINAQKDKAKEMMSGVLKQINEYKKLNPKSRRKQDLETLNDEYDKFARETYALEAIEQQLFHMGQSEHRHSFFLQDDEGLRQHLAKIPLTEGEHLLKRLVDVQNFPELTSPELDSKFALMRATMLIQEGRYEDILKIGGGTPASQLTAQVASMVSSGSLDMQELFKVSHVVNQPVQLAAPEKTITNRIEMKK</sequence>
<gene>
    <name evidence="2" type="ORF">KAM348_41040</name>
</gene>
<reference evidence="2" key="1">
    <citation type="submission" date="2021-07" db="EMBL/GenBank/DDBJ databases">
        <title>Draft genome sequence of carbapenem-resistant Aeromonas spp. in Japan.</title>
        <authorList>
            <person name="Maehana S."/>
            <person name="Suzuki M."/>
            <person name="Kitasato H."/>
        </authorList>
    </citation>
    <scope>NUCLEOTIDE SEQUENCE</scope>
    <source>
        <strain evidence="2">KAM348</strain>
    </source>
</reference>
<evidence type="ECO:0000313" key="2">
    <source>
        <dbReference type="EMBL" id="GJA56681.1"/>
    </source>
</evidence>
<dbReference type="AlphaFoldDB" id="A0AAI9KWL3"/>
<feature type="compositionally biased region" description="Basic and acidic residues" evidence="1">
    <location>
        <begin position="253"/>
        <end position="267"/>
    </location>
</feature>
<dbReference type="Proteomes" id="UP000887009">
    <property type="component" value="Unassembled WGS sequence"/>
</dbReference>
<protein>
    <recommendedName>
        <fullName evidence="4">Integrase</fullName>
    </recommendedName>
</protein>
<name>A0AAI9KWL3_AERCA</name>
<proteinExistence type="predicted"/>